<keyword evidence="1" id="KW-0732">Signal</keyword>
<dbReference type="AlphaFoldDB" id="A0A8H7M6L4"/>
<proteinExistence type="predicted"/>
<evidence type="ECO:0000256" key="1">
    <source>
        <dbReference type="ARBA" id="ARBA00022729"/>
    </source>
</evidence>
<evidence type="ECO:0000259" key="3">
    <source>
        <dbReference type="Pfam" id="PF05426"/>
    </source>
</evidence>
<evidence type="ECO:0000313" key="5">
    <source>
        <dbReference type="Proteomes" id="UP000614334"/>
    </source>
</evidence>
<dbReference type="SUPFAM" id="SSF48230">
    <property type="entry name" value="Chondroitin AC/alginate lyase"/>
    <property type="match status" value="1"/>
</dbReference>
<evidence type="ECO:0000256" key="2">
    <source>
        <dbReference type="ARBA" id="ARBA00023239"/>
    </source>
</evidence>
<dbReference type="GO" id="GO:0042597">
    <property type="term" value="C:periplasmic space"/>
    <property type="evidence" value="ECO:0007669"/>
    <property type="project" value="InterPro"/>
</dbReference>
<accession>A0A8H7M6L4</accession>
<feature type="domain" description="Alginate lyase" evidence="3">
    <location>
        <begin position="209"/>
        <end position="455"/>
    </location>
</feature>
<dbReference type="InterPro" id="IPR008397">
    <property type="entry name" value="Alginate_lyase_dom"/>
</dbReference>
<keyword evidence="2 4" id="KW-0456">Lyase</keyword>
<evidence type="ECO:0000313" key="4">
    <source>
        <dbReference type="EMBL" id="KAF8756887.1"/>
    </source>
</evidence>
<dbReference type="Pfam" id="PF05426">
    <property type="entry name" value="Alginate_lyase"/>
    <property type="match status" value="1"/>
</dbReference>
<sequence length="561" mass="61616">MSASRALTISRASIQQISFTPKISWQSAVKLNQRIHPVRTWLNTLIDRPAHHSHRQNLTRHDEIPWNARSDEGNATGFLPPICARSLIRNEIDHAPTLDSRRTWPISDICTSRISKLPKRIRASQSSTFHPEVWTNTTRAAQASIVKFADESAEGGAVVLMYDELAVIISVIGHSMLSNLNHSHLDLLILDQSYWPNCDGIGNTTELTQEEIYVTCPYERRDGQFNPDYRLANDSGATQALMDALLYAPIAHLVISKSPELNTAKRPDGWYASQALRAAQIFFVDEATRVGSPTGVLDMHWWPKALSGILLMKEMGVWSEADLAGVVNWAKAYIPWLQTNELAKAERASDNNHGSYFFNQLAALQILVGDLDGAKATVQDYFTGIYMSQIDEKGDQPKESARTHPYHYRGYNLCAMINSARLAEFVGYDGWNAKSSSGAGIQTAADYAMQFTPGPGEAASELFPQIAAVAVKFGDPSGKYAAFLASKDQSYPGRPWFLWNQPLSDSGLAVKFVPEDDDSGNGSVDPDNNTAGTASNNAVLGFKVDWKVGLVSALAGVVIGL</sequence>
<protein>
    <submittedName>
        <fullName evidence="4">Chondroitin AC alginate lyase</fullName>
    </submittedName>
</protein>
<dbReference type="GO" id="GO:0016829">
    <property type="term" value="F:lyase activity"/>
    <property type="evidence" value="ECO:0007669"/>
    <property type="project" value="UniProtKB-KW"/>
</dbReference>
<reference evidence="4" key="1">
    <citation type="submission" date="2020-09" db="EMBL/GenBank/DDBJ databases">
        <title>Comparative genome analyses of four rice-infecting Rhizoctonia solani isolates reveal extensive enrichment of homogalacturonan modification genes.</title>
        <authorList>
            <person name="Lee D.-Y."/>
            <person name="Jeon J."/>
            <person name="Kim K.-T."/>
            <person name="Cheong K."/>
            <person name="Song H."/>
            <person name="Choi G."/>
            <person name="Ko J."/>
            <person name="Opiyo S.O."/>
            <person name="Zuo S."/>
            <person name="Madhav S."/>
            <person name="Lee Y.-H."/>
            <person name="Wang G.-L."/>
        </authorList>
    </citation>
    <scope>NUCLEOTIDE SEQUENCE</scope>
    <source>
        <strain evidence="4">AG1-IA B2</strain>
    </source>
</reference>
<dbReference type="Gene3D" id="1.50.10.100">
    <property type="entry name" value="Chondroitin AC/alginate lyase"/>
    <property type="match status" value="1"/>
</dbReference>
<organism evidence="4 5">
    <name type="scientific">Rhizoctonia solani</name>
    <dbReference type="NCBI Taxonomy" id="456999"/>
    <lineage>
        <taxon>Eukaryota</taxon>
        <taxon>Fungi</taxon>
        <taxon>Dikarya</taxon>
        <taxon>Basidiomycota</taxon>
        <taxon>Agaricomycotina</taxon>
        <taxon>Agaricomycetes</taxon>
        <taxon>Cantharellales</taxon>
        <taxon>Ceratobasidiaceae</taxon>
        <taxon>Rhizoctonia</taxon>
    </lineage>
</organism>
<dbReference type="EMBL" id="JACYCF010000005">
    <property type="protein sequence ID" value="KAF8756887.1"/>
    <property type="molecule type" value="Genomic_DNA"/>
</dbReference>
<name>A0A8H7M6L4_9AGAM</name>
<dbReference type="Proteomes" id="UP000614334">
    <property type="component" value="Unassembled WGS sequence"/>
</dbReference>
<gene>
    <name evidence="4" type="ORF">RHS01_04011</name>
</gene>
<dbReference type="InterPro" id="IPR008929">
    <property type="entry name" value="Chondroitin_lyas"/>
</dbReference>
<comment type="caution">
    <text evidence="4">The sequence shown here is derived from an EMBL/GenBank/DDBJ whole genome shotgun (WGS) entry which is preliminary data.</text>
</comment>